<dbReference type="PROSITE" id="PS50181">
    <property type="entry name" value="FBOX"/>
    <property type="match status" value="1"/>
</dbReference>
<dbReference type="CDD" id="cd09917">
    <property type="entry name" value="F-box_SF"/>
    <property type="match status" value="1"/>
</dbReference>
<dbReference type="AlphaFoldDB" id="A0A8H8T125"/>
<dbReference type="EMBL" id="CP059668">
    <property type="protein sequence ID" value="QRW24312.1"/>
    <property type="molecule type" value="Genomic_DNA"/>
</dbReference>
<evidence type="ECO:0000313" key="4">
    <source>
        <dbReference type="Proteomes" id="UP000650533"/>
    </source>
</evidence>
<evidence type="ECO:0000256" key="1">
    <source>
        <dbReference type="SAM" id="MobiDB-lite"/>
    </source>
</evidence>
<feature type="compositionally biased region" description="Basic and acidic residues" evidence="1">
    <location>
        <begin position="16"/>
        <end position="25"/>
    </location>
</feature>
<dbReference type="Proteomes" id="UP000650533">
    <property type="component" value="Chromosome 11"/>
</dbReference>
<evidence type="ECO:0000313" key="3">
    <source>
        <dbReference type="EMBL" id="QRW24312.1"/>
    </source>
</evidence>
<feature type="region of interest" description="Disordered" evidence="1">
    <location>
        <begin position="1"/>
        <end position="26"/>
    </location>
</feature>
<gene>
    <name evidence="3" type="ORF">RhiXN_10636</name>
</gene>
<feature type="domain" description="F-box" evidence="2">
    <location>
        <begin position="41"/>
        <end position="92"/>
    </location>
</feature>
<protein>
    <submittedName>
        <fullName evidence="3">F-box protein</fullName>
    </submittedName>
</protein>
<dbReference type="KEGG" id="rsx:RhiXN_10636"/>
<organism evidence="3 4">
    <name type="scientific">Rhizoctonia solani</name>
    <dbReference type="NCBI Taxonomy" id="456999"/>
    <lineage>
        <taxon>Eukaryota</taxon>
        <taxon>Fungi</taxon>
        <taxon>Dikarya</taxon>
        <taxon>Basidiomycota</taxon>
        <taxon>Agaricomycotina</taxon>
        <taxon>Agaricomycetes</taxon>
        <taxon>Cantharellales</taxon>
        <taxon>Ceratobasidiaceae</taxon>
        <taxon>Rhizoctonia</taxon>
    </lineage>
</organism>
<reference evidence="3" key="1">
    <citation type="submission" date="2020-05" db="EMBL/GenBank/DDBJ databases">
        <title>Evolutionary and genomic comparisons of hybrid uninucleate and nonhybrid Rhizoctonia fungi.</title>
        <authorList>
            <person name="Li C."/>
            <person name="Chen X."/>
        </authorList>
    </citation>
    <scope>NUCLEOTIDE SEQUENCE</scope>
    <source>
        <strain evidence="3">AG-1 IA</strain>
    </source>
</reference>
<dbReference type="InterPro" id="IPR036047">
    <property type="entry name" value="F-box-like_dom_sf"/>
</dbReference>
<proteinExistence type="predicted"/>
<dbReference type="GeneID" id="67032915"/>
<sequence length="294" mass="32396">MKELLTYAQNANPTEEPGKSSKDDGSELIVTDSLNELEGALRGVIGLPIEILIEVLGYLALPDTLALSRSSKFFRRILMNPTAATLNVWRASIENVPGLPSCPKDLSEPQYAALIYSHHCTVCGTSTSEPMDPYLNTRLCQDCIEKNIVAAEDIKDEVVGVLIPQSPISRLKGGGCCTKTCLRRDKEAMEAWYKELHQRQLSRKEIRSEIGQIGDNLVERVLASEKLDTFPVSELRSIPVSHGQLVVDGDQIYWELSVLGLNLNPGKIELLGMFVRGFCGGQSLNSSSELSRSY</sequence>
<name>A0A8H8T125_9AGAM</name>
<dbReference type="InterPro" id="IPR001810">
    <property type="entry name" value="F-box_dom"/>
</dbReference>
<evidence type="ECO:0000259" key="2">
    <source>
        <dbReference type="PROSITE" id="PS50181"/>
    </source>
</evidence>
<dbReference type="SUPFAM" id="SSF81383">
    <property type="entry name" value="F-box domain"/>
    <property type="match status" value="1"/>
</dbReference>
<dbReference type="RefSeq" id="XP_043184549.1">
    <property type="nucleotide sequence ID" value="XM_043330452.1"/>
</dbReference>
<accession>A0A8H8T125</accession>
<dbReference type="Pfam" id="PF00646">
    <property type="entry name" value="F-box"/>
    <property type="match status" value="1"/>
</dbReference>